<gene>
    <name evidence="13" type="primary">UBA3</name>
</gene>
<comment type="function">
    <text evidence="11">Catalytic subunit of the dimeric E1 enzyme, which activates NEDD8.</text>
</comment>
<dbReference type="Pfam" id="PF00899">
    <property type="entry name" value="ThiF"/>
    <property type="match status" value="1"/>
</dbReference>
<dbReference type="Gene3D" id="3.40.50.720">
    <property type="entry name" value="NAD(P)-binding Rossmann-like Domain"/>
    <property type="match status" value="1"/>
</dbReference>
<reference evidence="13" key="1">
    <citation type="submission" date="2023-05" db="EMBL/GenBank/DDBJ databases">
        <title>High-quality long-read genome of Scophthalmus maximus.</title>
        <authorList>
            <person name="Lien S."/>
            <person name="Martinez P."/>
        </authorList>
    </citation>
    <scope>NUCLEOTIDE SEQUENCE [LARGE SCALE GENOMIC DNA]</scope>
</reference>
<dbReference type="GO" id="GO:0032991">
    <property type="term" value="C:protein-containing complex"/>
    <property type="evidence" value="ECO:0007669"/>
    <property type="project" value="UniProtKB-ARBA"/>
</dbReference>
<dbReference type="SUPFAM" id="SSF69572">
    <property type="entry name" value="Activating enzymes of the ubiquitin-like proteins"/>
    <property type="match status" value="1"/>
</dbReference>
<feature type="active site" description="Glycyl thioester intermediate" evidence="10">
    <location>
        <position position="229"/>
    </location>
</feature>
<dbReference type="InterPro" id="IPR033127">
    <property type="entry name" value="UBQ-activ_enz_E1_Cys_AS"/>
</dbReference>
<dbReference type="Gene3D" id="3.10.290.20">
    <property type="entry name" value="Ubiquitin-like 2 activating enzyme e1b. Chain: B, domain 3"/>
    <property type="match status" value="1"/>
</dbReference>
<comment type="pathway">
    <text evidence="1 11">Protein modification; protein neddylation.</text>
</comment>
<dbReference type="InterPro" id="IPR014929">
    <property type="entry name" value="E2-binding"/>
</dbReference>
<dbReference type="GO" id="GO:0045116">
    <property type="term" value="P:protein neddylation"/>
    <property type="evidence" value="ECO:0007669"/>
    <property type="project" value="UniProtKB-UniRule"/>
</dbReference>
<dbReference type="FunFam" id="3.50.50.80:FF:000002">
    <property type="entry name" value="SUMO-activating enzyme subunit 2"/>
    <property type="match status" value="1"/>
</dbReference>
<name>A0A8D3A0C5_SCOMX</name>
<evidence type="ECO:0000256" key="8">
    <source>
        <dbReference type="ARBA" id="ARBA00023624"/>
    </source>
</evidence>
<dbReference type="GO" id="GO:0005737">
    <property type="term" value="C:cytoplasm"/>
    <property type="evidence" value="ECO:0007669"/>
    <property type="project" value="TreeGrafter"/>
</dbReference>
<dbReference type="AlphaFoldDB" id="A0A8D3A0C5"/>
<evidence type="ECO:0000313" key="14">
    <source>
        <dbReference type="Proteomes" id="UP000694558"/>
    </source>
</evidence>
<dbReference type="EC" id="6.2.1.64" evidence="8 11"/>
<evidence type="ECO:0000256" key="11">
    <source>
        <dbReference type="RuleBase" id="RU368009"/>
    </source>
</evidence>
<dbReference type="InterPro" id="IPR023318">
    <property type="entry name" value="Ub_act_enz_dom_a_sf"/>
</dbReference>
<dbReference type="SMART" id="SM01181">
    <property type="entry name" value="E2_bind"/>
    <property type="match status" value="1"/>
</dbReference>
<dbReference type="FunFam" id="1.10.10.520:FF:000001">
    <property type="entry name" value="NEDD8-activating enzyme E1 catalytic subunit"/>
    <property type="match status" value="1"/>
</dbReference>
<evidence type="ECO:0000256" key="5">
    <source>
        <dbReference type="ARBA" id="ARBA00022741"/>
    </source>
</evidence>
<keyword evidence="5 11" id="KW-0547">Nucleotide-binding</keyword>
<evidence type="ECO:0000256" key="4">
    <source>
        <dbReference type="ARBA" id="ARBA00022598"/>
    </source>
</evidence>
<dbReference type="Proteomes" id="UP000694558">
    <property type="component" value="Chromosome 11"/>
</dbReference>
<reference evidence="13" key="2">
    <citation type="submission" date="2025-08" db="UniProtKB">
        <authorList>
            <consortium name="Ensembl"/>
        </authorList>
    </citation>
    <scope>IDENTIFICATION</scope>
</reference>
<dbReference type="GO" id="GO:0005634">
    <property type="term" value="C:nucleus"/>
    <property type="evidence" value="ECO:0007669"/>
    <property type="project" value="TreeGrafter"/>
</dbReference>
<dbReference type="InterPro" id="IPR035985">
    <property type="entry name" value="Ubiquitin-activating_enz"/>
</dbReference>
<dbReference type="CDD" id="cd01488">
    <property type="entry name" value="Uba3_RUB"/>
    <property type="match status" value="1"/>
</dbReference>
<dbReference type="PANTHER" id="PTHR10953:SF6">
    <property type="entry name" value="NEDD8-ACTIVATING ENZYME E1 CATALYTIC SUBUNIT"/>
    <property type="match status" value="1"/>
</dbReference>
<dbReference type="UniPathway" id="UPA00885"/>
<sequence>IHQFAQRETQRSDVTALMAVDGGHRNSGCDWDGRWNHVRKFLERPGPFTHPDFEPSTESLQFLLETCKILVIGAGGLGCELLKNLALSGFRLIHVVDMDTIDVSNLNRQFLFRPKDVGRPKAEVAADFINTRIPGCKVVPYPFTCVVLTSFHIIVCGLDSIIARRWMNGMLISLLSYEDGVLDPSSIIPLIDGGTEGFKGNARVILPGMTACIDCTLELYPPQINFPMCTIASMPRLPEHCIEYARILQWPKENPFGDISLDGDNPDHIQWVFDRSQERAAEFSITGVTYRLTQGVVKRIIPAVASTNAVIAASCAMEVFKIATSAYIPLNNYLVFNDVDGLYTYTFEAERKENCSACSQVPQDLQFPPSAKLQEVLEYLTENASLQMKSPAITTTLEGKNKTLYLQSVKSIEERTRPNLCKTLKELGLSDGQELAVADVTTPQTVLFKLNFTT</sequence>
<dbReference type="Ensembl" id="ENSSMAT00000010637.2">
    <property type="protein sequence ID" value="ENSSMAP00000010495.2"/>
    <property type="gene ID" value="ENSSMAG00000006421.2"/>
</dbReference>
<dbReference type="PANTHER" id="PTHR10953">
    <property type="entry name" value="UBIQUITIN-ACTIVATING ENZYME E1"/>
    <property type="match status" value="1"/>
</dbReference>
<evidence type="ECO:0000256" key="9">
    <source>
        <dbReference type="ARBA" id="ARBA00024626"/>
    </source>
</evidence>
<dbReference type="GO" id="GO:0019781">
    <property type="term" value="F:NEDD8 activating enzyme activity"/>
    <property type="evidence" value="ECO:0007669"/>
    <property type="project" value="UniProtKB-UniRule"/>
</dbReference>
<organism evidence="13 14">
    <name type="scientific">Scophthalmus maximus</name>
    <name type="common">Turbot</name>
    <name type="synonym">Psetta maxima</name>
    <dbReference type="NCBI Taxonomy" id="52904"/>
    <lineage>
        <taxon>Eukaryota</taxon>
        <taxon>Metazoa</taxon>
        <taxon>Chordata</taxon>
        <taxon>Craniata</taxon>
        <taxon>Vertebrata</taxon>
        <taxon>Euteleostomi</taxon>
        <taxon>Actinopterygii</taxon>
        <taxon>Neopterygii</taxon>
        <taxon>Teleostei</taxon>
        <taxon>Neoteleostei</taxon>
        <taxon>Acanthomorphata</taxon>
        <taxon>Carangaria</taxon>
        <taxon>Pleuronectiformes</taxon>
        <taxon>Pleuronectoidei</taxon>
        <taxon>Scophthalmidae</taxon>
        <taxon>Scophthalmus</taxon>
    </lineage>
</organism>
<feature type="domain" description="E2 binding" evidence="12">
    <location>
        <begin position="365"/>
        <end position="453"/>
    </location>
</feature>
<keyword evidence="7 11" id="KW-0067">ATP-binding</keyword>
<evidence type="ECO:0000259" key="12">
    <source>
        <dbReference type="SMART" id="SM01181"/>
    </source>
</evidence>
<dbReference type="Pfam" id="PF08825">
    <property type="entry name" value="E2_bind"/>
    <property type="match status" value="1"/>
</dbReference>
<proteinExistence type="inferred from homology"/>
<evidence type="ECO:0000256" key="7">
    <source>
        <dbReference type="ARBA" id="ARBA00022840"/>
    </source>
</evidence>
<evidence type="ECO:0000256" key="2">
    <source>
        <dbReference type="ARBA" id="ARBA00006310"/>
    </source>
</evidence>
<evidence type="ECO:0000313" key="13">
    <source>
        <dbReference type="Ensembl" id="ENSSMAP00000010495.2"/>
    </source>
</evidence>
<comment type="similarity">
    <text evidence="2 11">Belongs to the ubiquitin-activating E1 family. UBA3 subfamily.</text>
</comment>
<dbReference type="GO" id="GO:0005524">
    <property type="term" value="F:ATP binding"/>
    <property type="evidence" value="ECO:0007669"/>
    <property type="project" value="UniProtKB-UniRule"/>
</dbReference>
<accession>A0A8D3A0C5</accession>
<dbReference type="InterPro" id="IPR000594">
    <property type="entry name" value="ThiF_NAD_FAD-bd"/>
</dbReference>
<dbReference type="PROSITE" id="PS00865">
    <property type="entry name" value="UBIQUITIN_ACTIVAT_2"/>
    <property type="match status" value="1"/>
</dbReference>
<dbReference type="InterPro" id="IPR045886">
    <property type="entry name" value="ThiF/MoeB/HesA"/>
</dbReference>
<dbReference type="InterPro" id="IPR030468">
    <property type="entry name" value="Uba3_N"/>
</dbReference>
<evidence type="ECO:0000256" key="3">
    <source>
        <dbReference type="ARBA" id="ARBA00015203"/>
    </source>
</evidence>
<comment type="catalytic activity">
    <reaction evidence="9 11">
        <text>ATP + [NEDD8 protein] + [E1 NEDD8-activating enzyme]-L-cysteine = AMP + diphosphate + [E1 NEDD8-activating enzyme]-S-[NEDD8 protein]-yl-L-cysteine.</text>
        <dbReference type="EC" id="6.2.1.64"/>
    </reaction>
</comment>
<dbReference type="Gene3D" id="1.10.10.520">
    <property type="entry name" value="Ubiquitin activating enzymes (Uba3). Chain: B, domain 2"/>
    <property type="match status" value="1"/>
</dbReference>
<evidence type="ECO:0000256" key="6">
    <source>
        <dbReference type="ARBA" id="ARBA00022786"/>
    </source>
</evidence>
<evidence type="ECO:0000256" key="10">
    <source>
        <dbReference type="PROSITE-ProRule" id="PRU10132"/>
    </source>
</evidence>
<evidence type="ECO:0000256" key="1">
    <source>
        <dbReference type="ARBA" id="ARBA00005032"/>
    </source>
</evidence>
<dbReference type="GeneTree" id="ENSGT00550000074831"/>
<keyword evidence="4 11" id="KW-0436">Ligase</keyword>
<dbReference type="FunFam" id="3.10.290.20:FF:000001">
    <property type="entry name" value="NEDD8-activating enzyme E1 catalytic subunit, variant"/>
    <property type="match status" value="1"/>
</dbReference>
<keyword evidence="6 11" id="KW-0833">Ubl conjugation pathway</keyword>
<protein>
    <recommendedName>
        <fullName evidence="3 11">NEDD8-activating enzyme E1 catalytic subunit</fullName>
        <ecNumber evidence="8 11">6.2.1.64</ecNumber>
    </recommendedName>
</protein>